<evidence type="ECO:0000259" key="1">
    <source>
        <dbReference type="Pfam" id="PF08125"/>
    </source>
</evidence>
<reference evidence="2 3" key="1">
    <citation type="submission" date="2013-02" db="EMBL/GenBank/DDBJ databases">
        <title>The complete genome sequence of Corynebacterium callunae DSM 20147.</title>
        <authorList>
            <person name="Ruckert C."/>
            <person name="Albersmeier A."/>
            <person name="Kalinowski J."/>
        </authorList>
    </citation>
    <scope>NUCLEOTIDE SEQUENCE [LARGE SCALE GENOMIC DNA]</scope>
    <source>
        <strain evidence="2 3">DSM 20147</strain>
    </source>
</reference>
<dbReference type="AlphaFoldDB" id="M1UZT1"/>
<dbReference type="GO" id="GO:0005829">
    <property type="term" value="C:cytosol"/>
    <property type="evidence" value="ECO:0007669"/>
    <property type="project" value="TreeGrafter"/>
</dbReference>
<dbReference type="Gene3D" id="1.10.1040.10">
    <property type="entry name" value="N-(1-d-carboxylethyl)-l-norvaline Dehydrogenase, domain 2"/>
    <property type="match status" value="1"/>
</dbReference>
<sequence length="171" mass="18364">MNTGHAATAYFGYQAGIQKISDALEDEAVHQKVAAVLDETKQLLVEKFGFAPEIQQAYVDKILKRFANPSLPDTVERVGRAPIRKISVNERLIGPAAELAERGFAADNLVAAVGAALAFNVESDPEAVVLQQQLAVARGDREKTDALVTKLTGVAADHPLFDAFFSVFAQA</sequence>
<proteinExistence type="predicted"/>
<dbReference type="HOGENOM" id="CLU_1560358_0_0_11"/>
<protein>
    <submittedName>
        <fullName evidence="2">Mannitol-1-phosphate 5-dehydrogenase</fullName>
    </submittedName>
</protein>
<dbReference type="Proteomes" id="UP000011760">
    <property type="component" value="Chromosome"/>
</dbReference>
<feature type="domain" description="Mannitol dehydrogenase C-terminal" evidence="1">
    <location>
        <begin position="1"/>
        <end position="133"/>
    </location>
</feature>
<evidence type="ECO:0000313" key="3">
    <source>
        <dbReference type="Proteomes" id="UP000011760"/>
    </source>
</evidence>
<dbReference type="eggNOG" id="COG0246">
    <property type="taxonomic scope" value="Bacteria"/>
</dbReference>
<dbReference type="InterPro" id="IPR013328">
    <property type="entry name" value="6PGD_dom2"/>
</dbReference>
<gene>
    <name evidence="2" type="ORF">H924_09550</name>
</gene>
<dbReference type="GO" id="GO:0019592">
    <property type="term" value="P:mannitol catabolic process"/>
    <property type="evidence" value="ECO:0007669"/>
    <property type="project" value="TreeGrafter"/>
</dbReference>
<dbReference type="PANTHER" id="PTHR30524">
    <property type="entry name" value="MANNITOL-1-PHOSPHATE 5-DEHYDROGENASE"/>
    <property type="match status" value="1"/>
</dbReference>
<dbReference type="GO" id="GO:0008926">
    <property type="term" value="F:mannitol-1-phosphate 5-dehydrogenase activity"/>
    <property type="evidence" value="ECO:0007669"/>
    <property type="project" value="TreeGrafter"/>
</dbReference>
<dbReference type="Pfam" id="PF08125">
    <property type="entry name" value="Mannitol_dh_C"/>
    <property type="match status" value="1"/>
</dbReference>
<name>M1UZT1_9CORY</name>
<dbReference type="KEGG" id="ccn:H924_09550"/>
<accession>M1UZT1</accession>
<dbReference type="SUPFAM" id="SSF48179">
    <property type="entry name" value="6-phosphogluconate dehydrogenase C-terminal domain-like"/>
    <property type="match status" value="1"/>
</dbReference>
<dbReference type="PATRIC" id="fig|1121353.3.peg.1951"/>
<dbReference type="PANTHER" id="PTHR30524:SF0">
    <property type="entry name" value="ALTRONATE OXIDOREDUCTASE-RELATED"/>
    <property type="match status" value="1"/>
</dbReference>
<dbReference type="STRING" id="1121353.H924_09550"/>
<dbReference type="EMBL" id="CP004354">
    <property type="protein sequence ID" value="AGG67348.1"/>
    <property type="molecule type" value="Genomic_DNA"/>
</dbReference>
<dbReference type="InterPro" id="IPR008927">
    <property type="entry name" value="6-PGluconate_DH-like_C_sf"/>
</dbReference>
<keyword evidence="3" id="KW-1185">Reference proteome</keyword>
<dbReference type="InterPro" id="IPR013118">
    <property type="entry name" value="Mannitol_DH_C"/>
</dbReference>
<evidence type="ECO:0000313" key="2">
    <source>
        <dbReference type="EMBL" id="AGG67348.1"/>
    </source>
</evidence>
<organism evidence="2 3">
    <name type="scientific">Corynebacterium callunae DSM 20147</name>
    <dbReference type="NCBI Taxonomy" id="1121353"/>
    <lineage>
        <taxon>Bacteria</taxon>
        <taxon>Bacillati</taxon>
        <taxon>Actinomycetota</taxon>
        <taxon>Actinomycetes</taxon>
        <taxon>Mycobacteriales</taxon>
        <taxon>Corynebacteriaceae</taxon>
        <taxon>Corynebacterium</taxon>
    </lineage>
</organism>